<evidence type="ECO:0000313" key="2">
    <source>
        <dbReference type="Proteomes" id="UP000000644"/>
    </source>
</evidence>
<sequence>MMRSEELVVGVSLSFKEIPDDENLVFCFNRLELAQIIASVGLPFIECSGALVKGFGGYLETIWICRDRRAFDLDATYELVKYKGQCIHASELKF</sequence>
<dbReference type="HOGENOM" id="CLU_2383660_0_0_4"/>
<gene>
    <name evidence="1" type="ordered locus">Pnap_4303</name>
</gene>
<organism evidence="1 2">
    <name type="scientific">Polaromonas naphthalenivorans (strain CJ2)</name>
    <dbReference type="NCBI Taxonomy" id="365044"/>
    <lineage>
        <taxon>Bacteria</taxon>
        <taxon>Pseudomonadati</taxon>
        <taxon>Pseudomonadota</taxon>
        <taxon>Betaproteobacteria</taxon>
        <taxon>Burkholderiales</taxon>
        <taxon>Comamonadaceae</taxon>
        <taxon>Polaromonas</taxon>
    </lineage>
</organism>
<keyword evidence="2" id="KW-1185">Reference proteome</keyword>
<dbReference type="EMBL" id="CP000530">
    <property type="protein sequence ID" value="ABM39585.1"/>
    <property type="molecule type" value="Genomic_DNA"/>
</dbReference>
<evidence type="ECO:0000313" key="1">
    <source>
        <dbReference type="EMBL" id="ABM39585.1"/>
    </source>
</evidence>
<reference evidence="2" key="1">
    <citation type="journal article" date="2009" name="Environ. Microbiol.">
        <title>The genome of Polaromonas naphthalenivorans strain CJ2, isolated from coal tar-contaminated sediment, reveals physiological and metabolic versatility and evolution through extensive horizontal gene transfer.</title>
        <authorList>
            <person name="Yagi J.M."/>
            <person name="Sims D."/>
            <person name="Brettin T."/>
            <person name="Bruce D."/>
            <person name="Madsen E.L."/>
        </authorList>
    </citation>
    <scope>NUCLEOTIDE SEQUENCE [LARGE SCALE GENOMIC DNA]</scope>
    <source>
        <strain evidence="2">CJ2</strain>
        <plasmid evidence="2">Plasmid pPNAP01</plasmid>
    </source>
</reference>
<dbReference type="Proteomes" id="UP000000644">
    <property type="component" value="Plasmid pPNAP01"/>
</dbReference>
<dbReference type="AlphaFoldDB" id="A1VVA7"/>
<protein>
    <submittedName>
        <fullName evidence="1">Uncharacterized protein</fullName>
    </submittedName>
</protein>
<dbReference type="KEGG" id="pna:Pnap_4303"/>
<proteinExistence type="predicted"/>
<name>A1VVA7_POLNA</name>
<accession>A1VVA7</accession>
<keyword evidence="1" id="KW-0614">Plasmid</keyword>
<geneLocation type="plasmid" evidence="1 2">
    <name>pPNAP01</name>
</geneLocation>